<gene>
    <name evidence="1" type="ORF">G4B88_014675</name>
</gene>
<dbReference type="Proteomes" id="UP000583929">
    <property type="component" value="Unassembled WGS sequence"/>
</dbReference>
<dbReference type="PANTHER" id="PTHR24128:SF24">
    <property type="entry name" value="ANKYRIN REPEAT PROTEIN"/>
    <property type="match status" value="1"/>
</dbReference>
<proteinExistence type="predicted"/>
<accession>A0A7J6IB32</accession>
<comment type="caution">
    <text evidence="1">The sequence shown here is derived from an EMBL/GenBank/DDBJ whole genome shotgun (WGS) entry which is preliminary data.</text>
</comment>
<dbReference type="EMBL" id="JAATIQ010000002">
    <property type="protein sequence ID" value="KAF4404219.1"/>
    <property type="molecule type" value="Genomic_DNA"/>
</dbReference>
<organism evidence="1 2">
    <name type="scientific">Cannabis sativa</name>
    <name type="common">Hemp</name>
    <name type="synonym">Marijuana</name>
    <dbReference type="NCBI Taxonomy" id="3483"/>
    <lineage>
        <taxon>Eukaryota</taxon>
        <taxon>Viridiplantae</taxon>
        <taxon>Streptophyta</taxon>
        <taxon>Embryophyta</taxon>
        <taxon>Tracheophyta</taxon>
        <taxon>Spermatophyta</taxon>
        <taxon>Magnoliopsida</taxon>
        <taxon>eudicotyledons</taxon>
        <taxon>Gunneridae</taxon>
        <taxon>Pentapetalae</taxon>
        <taxon>rosids</taxon>
        <taxon>fabids</taxon>
        <taxon>Rosales</taxon>
        <taxon>Cannabaceae</taxon>
        <taxon>Cannabis</taxon>
    </lineage>
</organism>
<sequence>MNEMLRRAAETGDIEMLYRSIHNDPCILDRIDQRQFVESPLLVALSHDQVLFAMEIIVLKPSFARKLNLDLHLALQNRPQTTEMVNRLVRVDSDLVRVRGREGVIQRGKYLDRLYRDYGVPPYFYDSLKLSSTLGLSSNSSPRSTCGSCGGTEPPMSLLIIVGILWGGLEPEALHAPPEVMPVEASQSTLVDLVATIFENF</sequence>
<evidence type="ECO:0000313" key="1">
    <source>
        <dbReference type="EMBL" id="KAF4404219.1"/>
    </source>
</evidence>
<keyword evidence="2" id="KW-1185">Reference proteome</keyword>
<evidence type="ECO:0000313" key="2">
    <source>
        <dbReference type="Proteomes" id="UP000583929"/>
    </source>
</evidence>
<dbReference type="AlphaFoldDB" id="A0A7J6IB32"/>
<reference evidence="1 2" key="1">
    <citation type="journal article" date="2020" name="bioRxiv">
        <title>Sequence and annotation of 42 cannabis genomes reveals extensive copy number variation in cannabinoid synthesis and pathogen resistance genes.</title>
        <authorList>
            <person name="Mckernan K.J."/>
            <person name="Helbert Y."/>
            <person name="Kane L.T."/>
            <person name="Ebling H."/>
            <person name="Zhang L."/>
            <person name="Liu B."/>
            <person name="Eaton Z."/>
            <person name="Mclaughlin S."/>
            <person name="Kingan S."/>
            <person name="Baybayan P."/>
            <person name="Concepcion G."/>
            <person name="Jordan M."/>
            <person name="Riva A."/>
            <person name="Barbazuk W."/>
            <person name="Harkins T."/>
        </authorList>
    </citation>
    <scope>NUCLEOTIDE SEQUENCE [LARGE SCALE GENOMIC DNA]</scope>
    <source>
        <strain evidence="2">cv. Jamaican Lion 4</strain>
        <tissue evidence="1">Leaf</tissue>
    </source>
</reference>
<dbReference type="PANTHER" id="PTHR24128">
    <property type="entry name" value="HOMEOBOX PROTEIN WARIAI"/>
    <property type="match status" value="1"/>
</dbReference>
<name>A0A7J6IB32_CANSA</name>
<protein>
    <submittedName>
        <fullName evidence="1">Uncharacterized protein</fullName>
    </submittedName>
</protein>